<feature type="signal peptide" evidence="1">
    <location>
        <begin position="1"/>
        <end position="18"/>
    </location>
</feature>
<evidence type="ECO:0000313" key="3">
    <source>
        <dbReference type="EMBL" id="MBJ7540037.1"/>
    </source>
</evidence>
<evidence type="ECO:0000259" key="2">
    <source>
        <dbReference type="PROSITE" id="PS50830"/>
    </source>
</evidence>
<keyword evidence="4" id="KW-1185">Reference proteome</keyword>
<name>A0A934N3U1_9GAMM</name>
<dbReference type="InterPro" id="IPR035437">
    <property type="entry name" value="SNase_OB-fold_sf"/>
</dbReference>
<feature type="chain" id="PRO_5037059709" evidence="1">
    <location>
        <begin position="19"/>
        <end position="138"/>
    </location>
</feature>
<evidence type="ECO:0000256" key="1">
    <source>
        <dbReference type="SAM" id="SignalP"/>
    </source>
</evidence>
<dbReference type="InterPro" id="IPR016071">
    <property type="entry name" value="Staphylococal_nuclease_OB-fold"/>
</dbReference>
<dbReference type="PROSITE" id="PS50830">
    <property type="entry name" value="TNASE_3"/>
    <property type="match status" value="1"/>
</dbReference>
<organism evidence="3 4">
    <name type="scientific">Marinomonas transparens</name>
    <dbReference type="NCBI Taxonomy" id="2795388"/>
    <lineage>
        <taxon>Bacteria</taxon>
        <taxon>Pseudomonadati</taxon>
        <taxon>Pseudomonadota</taxon>
        <taxon>Gammaproteobacteria</taxon>
        <taxon>Oceanospirillales</taxon>
        <taxon>Oceanospirillaceae</taxon>
        <taxon>Marinomonas</taxon>
    </lineage>
</organism>
<proteinExistence type="predicted"/>
<accession>A0A934N3U1</accession>
<feature type="domain" description="TNase-like" evidence="2">
    <location>
        <begin position="21"/>
        <end position="138"/>
    </location>
</feature>
<dbReference type="Pfam" id="PF00565">
    <property type="entry name" value="SNase"/>
    <property type="match status" value="1"/>
</dbReference>
<dbReference type="RefSeq" id="WP_199470430.1">
    <property type="nucleotide sequence ID" value="NZ_JAEMNX010000045.1"/>
</dbReference>
<dbReference type="SUPFAM" id="SSF50199">
    <property type="entry name" value="Staphylococcal nuclease"/>
    <property type="match status" value="1"/>
</dbReference>
<sequence>MKTALLIGMMALSSSVSASSTAQVSSIVSVYDADTFRVNIDGWTDIIGKNMPIRVNGVDAAEIRGKCKKEKILAKKAREFTRDFLASSSVVELKNIKRGKYFRLIADVYGDGALLSDALIQSGLARPYHGEKRQGWCG</sequence>
<gene>
    <name evidence="3" type="ORF">I8J31_20420</name>
</gene>
<dbReference type="Proteomes" id="UP000628710">
    <property type="component" value="Unassembled WGS sequence"/>
</dbReference>
<keyword evidence="1" id="KW-0732">Signal</keyword>
<dbReference type="Gene3D" id="2.40.50.90">
    <property type="match status" value="1"/>
</dbReference>
<reference evidence="3" key="1">
    <citation type="submission" date="2020-12" db="EMBL/GenBank/DDBJ databases">
        <title>Marinomonas arctica sp. nov., a psychrotolerant bacterium isolated from the Arctic.</title>
        <authorList>
            <person name="Zhang Y."/>
        </authorList>
    </citation>
    <scope>NUCLEOTIDE SEQUENCE</scope>
    <source>
        <strain evidence="3">C1424</strain>
    </source>
</reference>
<comment type="caution">
    <text evidence="3">The sequence shown here is derived from an EMBL/GenBank/DDBJ whole genome shotgun (WGS) entry which is preliminary data.</text>
</comment>
<dbReference type="SMART" id="SM00318">
    <property type="entry name" value="SNc"/>
    <property type="match status" value="1"/>
</dbReference>
<protein>
    <submittedName>
        <fullName evidence="3">Thermonuclease family protein</fullName>
    </submittedName>
</protein>
<dbReference type="AlphaFoldDB" id="A0A934N3U1"/>
<evidence type="ECO:0000313" key="4">
    <source>
        <dbReference type="Proteomes" id="UP000628710"/>
    </source>
</evidence>
<dbReference type="EMBL" id="JAEMNX010000045">
    <property type="protein sequence ID" value="MBJ7540037.1"/>
    <property type="molecule type" value="Genomic_DNA"/>
</dbReference>